<evidence type="ECO:0000313" key="8">
    <source>
        <dbReference type="RefSeq" id="XP_023164069.1"/>
    </source>
</evidence>
<feature type="compositionally biased region" description="Basic and acidic residues" evidence="6">
    <location>
        <begin position="310"/>
        <end position="331"/>
    </location>
</feature>
<comment type="similarity">
    <text evidence="2 5">Belongs to the RRS1 family.</text>
</comment>
<keyword evidence="4 5" id="KW-0539">Nucleus</keyword>
<feature type="region of interest" description="Disordered" evidence="6">
    <location>
        <begin position="310"/>
        <end position="374"/>
    </location>
</feature>
<comment type="function">
    <text evidence="5">Involved in ribosomal large subunit assembly.</text>
</comment>
<dbReference type="GO" id="GO:0030687">
    <property type="term" value="C:preribosome, large subunit precursor"/>
    <property type="evidence" value="ECO:0007669"/>
    <property type="project" value="TreeGrafter"/>
</dbReference>
<dbReference type="KEGG" id="dhe:111594837"/>
<dbReference type="RefSeq" id="XP_023164069.1">
    <property type="nucleotide sequence ID" value="XM_023308301.2"/>
</dbReference>
<feature type="region of interest" description="Disordered" evidence="6">
    <location>
        <begin position="253"/>
        <end position="290"/>
    </location>
</feature>
<comment type="subcellular location">
    <subcellularLocation>
        <location evidence="1 5">Nucleus</location>
    </subcellularLocation>
</comment>
<evidence type="ECO:0000256" key="4">
    <source>
        <dbReference type="ARBA" id="ARBA00023242"/>
    </source>
</evidence>
<dbReference type="PANTHER" id="PTHR17602:SF4">
    <property type="entry name" value="RIBOSOME BIOGENESIS REGULATORY PROTEIN HOMOLOG"/>
    <property type="match status" value="1"/>
</dbReference>
<name>A0A6J1LKX9_DROHY</name>
<dbReference type="InterPro" id="IPR007023">
    <property type="entry name" value="Ribosom_reg"/>
</dbReference>
<dbReference type="GO" id="GO:0000447">
    <property type="term" value="P:endonucleolytic cleavage in ITS1 to separate SSU-rRNA from 5.8S rRNA and LSU-rRNA from tricistronic rRNA transcript (SSU-rRNA, 5.8S rRNA, LSU-rRNA)"/>
    <property type="evidence" value="ECO:0007669"/>
    <property type="project" value="TreeGrafter"/>
</dbReference>
<evidence type="ECO:0000313" key="7">
    <source>
        <dbReference type="Proteomes" id="UP000504633"/>
    </source>
</evidence>
<dbReference type="Pfam" id="PF04939">
    <property type="entry name" value="RRS1"/>
    <property type="match status" value="1"/>
</dbReference>
<feature type="compositionally biased region" description="Basic residues" evidence="6">
    <location>
        <begin position="335"/>
        <end position="358"/>
    </location>
</feature>
<protein>
    <recommendedName>
        <fullName evidence="5">Ribosome biogenesis regulatory protein</fullName>
    </recommendedName>
</protein>
<gene>
    <name evidence="8" type="primary">LOC111594837</name>
</gene>
<dbReference type="GO" id="GO:0042273">
    <property type="term" value="P:ribosomal large subunit biogenesis"/>
    <property type="evidence" value="ECO:0007669"/>
    <property type="project" value="TreeGrafter"/>
</dbReference>
<evidence type="ECO:0000256" key="6">
    <source>
        <dbReference type="SAM" id="MobiDB-lite"/>
    </source>
</evidence>
<keyword evidence="3 5" id="KW-0690">Ribosome biogenesis</keyword>
<proteinExistence type="inferred from homology"/>
<accession>A0A6J1LKX9</accession>
<keyword evidence="7" id="KW-1185">Reference proteome</keyword>
<dbReference type="GeneID" id="111594837"/>
<dbReference type="OrthoDB" id="28455at2759"/>
<evidence type="ECO:0000256" key="2">
    <source>
        <dbReference type="ARBA" id="ARBA00010077"/>
    </source>
</evidence>
<sequence>MVHALNLTGQRTCINIKEVGLLFISHKMDVVKAVLEKHQKELDKYKPITVEKHLECRIDVGTLLITDPNDLDDRQLANNKEEYLSALTRENTQLLVNAIWELPTERVDESIVAKLPEPTTVLPRLRKPPGPRPLTKWEKFAKEKGITKKKKDKKTYDDVLDKWVPTYGFKRAEAEKDKEWVLEVPQNADPNTDMFQKKIDLRNEKVAKNEIQRMKNIVRAKKIDMPRSGYLGPEAASSNQLLTAVTVAKSSTASVGKFQSKLPKEKEARGLGVKELIPGGKRKASHITAQPEREANLDLIKSVLNKKPKLDVEKAISLQKQDERIEREAEGANRPAKKGGKKGKGSRKAVGKKPKGHQGQRAPGKKGQAGRKRR</sequence>
<dbReference type="PANTHER" id="PTHR17602">
    <property type="entry name" value="RIBOSOME BIOGENESIS REGULATORY PROTEIN"/>
    <property type="match status" value="1"/>
</dbReference>
<evidence type="ECO:0000256" key="3">
    <source>
        <dbReference type="ARBA" id="ARBA00022517"/>
    </source>
</evidence>
<evidence type="ECO:0000256" key="5">
    <source>
        <dbReference type="RuleBase" id="RU364132"/>
    </source>
</evidence>
<dbReference type="Proteomes" id="UP000504633">
    <property type="component" value="Unplaced"/>
</dbReference>
<organism evidence="7 8">
    <name type="scientific">Drosophila hydei</name>
    <name type="common">Fruit fly</name>
    <dbReference type="NCBI Taxonomy" id="7224"/>
    <lineage>
        <taxon>Eukaryota</taxon>
        <taxon>Metazoa</taxon>
        <taxon>Ecdysozoa</taxon>
        <taxon>Arthropoda</taxon>
        <taxon>Hexapoda</taxon>
        <taxon>Insecta</taxon>
        <taxon>Pterygota</taxon>
        <taxon>Neoptera</taxon>
        <taxon>Endopterygota</taxon>
        <taxon>Diptera</taxon>
        <taxon>Brachycera</taxon>
        <taxon>Muscomorpha</taxon>
        <taxon>Ephydroidea</taxon>
        <taxon>Drosophilidae</taxon>
        <taxon>Drosophila</taxon>
    </lineage>
</organism>
<dbReference type="GO" id="GO:0005730">
    <property type="term" value="C:nucleolus"/>
    <property type="evidence" value="ECO:0007669"/>
    <property type="project" value="TreeGrafter"/>
</dbReference>
<reference evidence="8" key="1">
    <citation type="submission" date="2025-08" db="UniProtKB">
        <authorList>
            <consortium name="RefSeq"/>
        </authorList>
    </citation>
    <scope>IDENTIFICATION</scope>
    <source>
        <strain evidence="8">15085-1641.00</strain>
        <tissue evidence="8">Whole body</tissue>
    </source>
</reference>
<dbReference type="AlphaFoldDB" id="A0A6J1LKX9"/>
<dbReference type="OMA" id="ACDKNRI"/>
<evidence type="ECO:0000256" key="1">
    <source>
        <dbReference type="ARBA" id="ARBA00004123"/>
    </source>
</evidence>